<feature type="region of interest" description="Disordered" evidence="1">
    <location>
        <begin position="27"/>
        <end position="64"/>
    </location>
</feature>
<dbReference type="Proteomes" id="UP000239415">
    <property type="component" value="Unassembled WGS sequence"/>
</dbReference>
<comment type="caution">
    <text evidence="2">The sequence shown here is derived from an EMBL/GenBank/DDBJ whole genome shotgun (WGS) entry which is preliminary data.</text>
</comment>
<proteinExistence type="predicted"/>
<dbReference type="AlphaFoldDB" id="A0A2T0KHW4"/>
<gene>
    <name evidence="2" type="ORF">CLV67_104561</name>
</gene>
<evidence type="ECO:0000313" key="3">
    <source>
        <dbReference type="Proteomes" id="UP000239415"/>
    </source>
</evidence>
<evidence type="ECO:0000313" key="2">
    <source>
        <dbReference type="EMBL" id="PRX23033.1"/>
    </source>
</evidence>
<reference evidence="2 3" key="1">
    <citation type="submission" date="2018-03" db="EMBL/GenBank/DDBJ databases">
        <title>Genomic Encyclopedia of Archaeal and Bacterial Type Strains, Phase II (KMG-II): from individual species to whole genera.</title>
        <authorList>
            <person name="Goeker M."/>
        </authorList>
    </citation>
    <scope>NUCLEOTIDE SEQUENCE [LARGE SCALE GENOMIC DNA]</scope>
    <source>
        <strain evidence="2 3">DSM 43146</strain>
    </source>
</reference>
<evidence type="ECO:0000256" key="1">
    <source>
        <dbReference type="SAM" id="MobiDB-lite"/>
    </source>
</evidence>
<name>A0A2T0KHW4_9ACTN</name>
<sequence>MSVPVAVVPVPTPVKPGPDTVRIEQPRAAPPGCGPGGFTLPSPSRLPGFLPRSLPGIGNRAKQG</sequence>
<accession>A0A2T0KHW4</accession>
<dbReference type="EMBL" id="PVMZ01000004">
    <property type="protein sequence ID" value="PRX23033.1"/>
    <property type="molecule type" value="Genomic_DNA"/>
</dbReference>
<organism evidence="2 3">
    <name type="scientific">Actinoplanes italicus</name>
    <dbReference type="NCBI Taxonomy" id="113567"/>
    <lineage>
        <taxon>Bacteria</taxon>
        <taxon>Bacillati</taxon>
        <taxon>Actinomycetota</taxon>
        <taxon>Actinomycetes</taxon>
        <taxon>Micromonosporales</taxon>
        <taxon>Micromonosporaceae</taxon>
        <taxon>Actinoplanes</taxon>
    </lineage>
</organism>
<keyword evidence="3" id="KW-1185">Reference proteome</keyword>
<protein>
    <submittedName>
        <fullName evidence="2">Uncharacterized protein</fullName>
    </submittedName>
</protein>